<dbReference type="Proteomes" id="UP000007304">
    <property type="component" value="Unassembled WGS sequence"/>
</dbReference>
<gene>
    <name evidence="1" type="ORF">HMPREF1120_01630</name>
</gene>
<dbReference type="GeneID" id="20306269"/>
<protein>
    <submittedName>
        <fullName evidence="1">Uncharacterized protein</fullName>
    </submittedName>
</protein>
<name>H6BSY8_EXODN</name>
<dbReference type="InParanoid" id="H6BSY8"/>
<sequence length="105" mass="11791">MPPQCQVMLDGRLGLDLFDSSSRLSRRSQLIWVLSRVESMGVHDVSWVNNQKRGGISRGKGQGCDVPSRKNGVSWRLLRWPVDGPRSILQDNVAVALQVSSYRNE</sequence>
<evidence type="ECO:0000313" key="2">
    <source>
        <dbReference type="Proteomes" id="UP000007304"/>
    </source>
</evidence>
<keyword evidence="2" id="KW-1185">Reference proteome</keyword>
<reference evidence="1" key="1">
    <citation type="submission" date="2011-07" db="EMBL/GenBank/DDBJ databases">
        <title>The Genome Sequence of Exophiala (Wangiella) dermatitidis NIH/UT8656.</title>
        <authorList>
            <consortium name="The Broad Institute Genome Sequencing Platform"/>
            <person name="Cuomo C."/>
            <person name="Wang Z."/>
            <person name="Hunicke-Smith S."/>
            <person name="Szanislo P.J."/>
            <person name="Earl A."/>
            <person name="Young S.K."/>
            <person name="Zeng Q."/>
            <person name="Gargeya S."/>
            <person name="Fitzgerald M."/>
            <person name="Haas B."/>
            <person name="Abouelleil A."/>
            <person name="Alvarado L."/>
            <person name="Arachchi H.M."/>
            <person name="Berlin A."/>
            <person name="Brown A."/>
            <person name="Chapman S.B."/>
            <person name="Chen Z."/>
            <person name="Dunbar C."/>
            <person name="Freedman E."/>
            <person name="Gearin G."/>
            <person name="Gellesch M."/>
            <person name="Goldberg J."/>
            <person name="Griggs A."/>
            <person name="Gujja S."/>
            <person name="Heiman D."/>
            <person name="Howarth C."/>
            <person name="Larson L."/>
            <person name="Lui A."/>
            <person name="MacDonald P.J.P."/>
            <person name="Montmayeur A."/>
            <person name="Murphy C."/>
            <person name="Neiman D."/>
            <person name="Pearson M."/>
            <person name="Priest M."/>
            <person name="Roberts A."/>
            <person name="Saif S."/>
            <person name="Shea T."/>
            <person name="Shenoy N."/>
            <person name="Sisk P."/>
            <person name="Stolte C."/>
            <person name="Sykes S."/>
            <person name="Wortman J."/>
            <person name="Nusbaum C."/>
            <person name="Birren B."/>
        </authorList>
    </citation>
    <scope>NUCLEOTIDE SEQUENCE</scope>
    <source>
        <strain evidence="1">NIH/UT8656</strain>
    </source>
</reference>
<dbReference type="RefSeq" id="XP_009153898.1">
    <property type="nucleotide sequence ID" value="XM_009155650.1"/>
</dbReference>
<dbReference type="EMBL" id="JH226131">
    <property type="protein sequence ID" value="EHY53437.1"/>
    <property type="molecule type" value="Genomic_DNA"/>
</dbReference>
<dbReference type="VEuPathDB" id="FungiDB:HMPREF1120_01630"/>
<evidence type="ECO:0000313" key="1">
    <source>
        <dbReference type="EMBL" id="EHY53437.1"/>
    </source>
</evidence>
<dbReference type="AlphaFoldDB" id="H6BSY8"/>
<accession>H6BSY8</accession>
<proteinExistence type="predicted"/>
<dbReference type="HOGENOM" id="CLU_2236587_0_0_1"/>
<organism evidence="1 2">
    <name type="scientific">Exophiala dermatitidis (strain ATCC 34100 / CBS 525.76 / NIH/UT8656)</name>
    <name type="common">Black yeast</name>
    <name type="synonym">Wangiella dermatitidis</name>
    <dbReference type="NCBI Taxonomy" id="858893"/>
    <lineage>
        <taxon>Eukaryota</taxon>
        <taxon>Fungi</taxon>
        <taxon>Dikarya</taxon>
        <taxon>Ascomycota</taxon>
        <taxon>Pezizomycotina</taxon>
        <taxon>Eurotiomycetes</taxon>
        <taxon>Chaetothyriomycetidae</taxon>
        <taxon>Chaetothyriales</taxon>
        <taxon>Herpotrichiellaceae</taxon>
        <taxon>Exophiala</taxon>
    </lineage>
</organism>